<name>A0ABX1GU23_9FLAO</name>
<comment type="subcellular location">
    <subcellularLocation>
        <location evidence="1">Cell outer membrane</location>
    </subcellularLocation>
</comment>
<gene>
    <name evidence="6" type="ORF">HCU67_14275</name>
</gene>
<organism evidence="6 7">
    <name type="scientific">Croceivirga thetidis</name>
    <dbReference type="NCBI Taxonomy" id="2721623"/>
    <lineage>
        <taxon>Bacteria</taxon>
        <taxon>Pseudomonadati</taxon>
        <taxon>Bacteroidota</taxon>
        <taxon>Flavobacteriia</taxon>
        <taxon>Flavobacteriales</taxon>
        <taxon>Flavobacteriaceae</taxon>
        <taxon>Croceivirga</taxon>
    </lineage>
</organism>
<dbReference type="PRINTS" id="PR01021">
    <property type="entry name" value="OMPADOMAIN"/>
</dbReference>
<keyword evidence="7" id="KW-1185">Reference proteome</keyword>
<sequence length="367" mass="42007">MKLKYLFVLFITPLILLGQNLVINPSFEEFIKCPEKISNLSEDTIGWSAPTLGTTDYFNSCSDTASIPQNFVGNQAVKFGNGYVGFYLKAPNNYREYIQGELKSTLERGKKYAVSFYISLAESSKYGLNEINVLFSENQLKTNDEKFLKLKQLREEKKVMNLSSIKNYKYFLNTDDWVKLETEIVAKGTENYILIGNFHTDEHTGIRKSKGSKEVAYYYLDMVSVTQIPSEQSFEHIQMDKTYVLKDVKFATDSFELTKASKQILNRLYLRLNEEKDSFLTIQAHTDNVGAIDYNVTLSNNRAKAISEYLIAKGFPSNRIQWIGYGELKPKQTNESAAGRQENRRAEFRLSKQSFSSTVIADDDSEN</sequence>
<dbReference type="Gene3D" id="3.30.1330.60">
    <property type="entry name" value="OmpA-like domain"/>
    <property type="match status" value="1"/>
</dbReference>
<evidence type="ECO:0000256" key="4">
    <source>
        <dbReference type="PROSITE-ProRule" id="PRU00473"/>
    </source>
</evidence>
<dbReference type="SUPFAM" id="SSF103088">
    <property type="entry name" value="OmpA-like"/>
    <property type="match status" value="1"/>
</dbReference>
<dbReference type="PROSITE" id="PS51123">
    <property type="entry name" value="OMPA_2"/>
    <property type="match status" value="1"/>
</dbReference>
<protein>
    <submittedName>
        <fullName evidence="6">OmpA family protein</fullName>
    </submittedName>
</protein>
<proteinExistence type="predicted"/>
<evidence type="ECO:0000256" key="3">
    <source>
        <dbReference type="ARBA" id="ARBA00023237"/>
    </source>
</evidence>
<keyword evidence="3" id="KW-0998">Cell outer membrane</keyword>
<reference evidence="6 7" key="1">
    <citation type="submission" date="2020-04" db="EMBL/GenBank/DDBJ databases">
        <authorList>
            <person name="Yoon J."/>
        </authorList>
    </citation>
    <scope>NUCLEOTIDE SEQUENCE [LARGE SCALE GENOMIC DNA]</scope>
    <source>
        <strain evidence="6 7">DJ-13</strain>
    </source>
</reference>
<evidence type="ECO:0000256" key="1">
    <source>
        <dbReference type="ARBA" id="ARBA00004442"/>
    </source>
</evidence>
<dbReference type="Proteomes" id="UP000718451">
    <property type="component" value="Unassembled WGS sequence"/>
</dbReference>
<feature type="domain" description="OmpA-like" evidence="5">
    <location>
        <begin position="238"/>
        <end position="354"/>
    </location>
</feature>
<dbReference type="Pfam" id="PF00691">
    <property type="entry name" value="OmpA"/>
    <property type="match status" value="1"/>
</dbReference>
<dbReference type="PANTHER" id="PTHR30329">
    <property type="entry name" value="STATOR ELEMENT OF FLAGELLAR MOTOR COMPLEX"/>
    <property type="match status" value="1"/>
</dbReference>
<keyword evidence="2 4" id="KW-0472">Membrane</keyword>
<comment type="caution">
    <text evidence="6">The sequence shown here is derived from an EMBL/GenBank/DDBJ whole genome shotgun (WGS) entry which is preliminary data.</text>
</comment>
<dbReference type="Gene3D" id="2.60.120.260">
    <property type="entry name" value="Galactose-binding domain-like"/>
    <property type="match status" value="1"/>
</dbReference>
<evidence type="ECO:0000259" key="5">
    <source>
        <dbReference type="PROSITE" id="PS51123"/>
    </source>
</evidence>
<accession>A0ABX1GU23</accession>
<dbReference type="InterPro" id="IPR006664">
    <property type="entry name" value="OMP_bac"/>
</dbReference>
<dbReference type="RefSeq" id="WP_168553268.1">
    <property type="nucleotide sequence ID" value="NZ_JAAWWL010000002.1"/>
</dbReference>
<dbReference type="InterPro" id="IPR006665">
    <property type="entry name" value="OmpA-like"/>
</dbReference>
<dbReference type="PANTHER" id="PTHR30329:SF21">
    <property type="entry name" value="LIPOPROTEIN YIAD-RELATED"/>
    <property type="match status" value="1"/>
</dbReference>
<dbReference type="InterPro" id="IPR036737">
    <property type="entry name" value="OmpA-like_sf"/>
</dbReference>
<evidence type="ECO:0000313" key="6">
    <source>
        <dbReference type="EMBL" id="NKI33119.1"/>
    </source>
</evidence>
<dbReference type="EMBL" id="JAAWWL010000002">
    <property type="protein sequence ID" value="NKI33119.1"/>
    <property type="molecule type" value="Genomic_DNA"/>
</dbReference>
<evidence type="ECO:0000256" key="2">
    <source>
        <dbReference type="ARBA" id="ARBA00023136"/>
    </source>
</evidence>
<evidence type="ECO:0000313" key="7">
    <source>
        <dbReference type="Proteomes" id="UP000718451"/>
    </source>
</evidence>
<dbReference type="PRINTS" id="PR01023">
    <property type="entry name" value="NAFLGMOTY"/>
</dbReference>
<dbReference type="InterPro" id="IPR050330">
    <property type="entry name" value="Bact_OuterMem_StrucFunc"/>
</dbReference>
<dbReference type="CDD" id="cd07185">
    <property type="entry name" value="OmpA_C-like"/>
    <property type="match status" value="1"/>
</dbReference>